<keyword evidence="9" id="KW-1185">Reference proteome</keyword>
<keyword evidence="2 6" id="KW-0812">Transmembrane</keyword>
<evidence type="ECO:0000256" key="3">
    <source>
        <dbReference type="ARBA" id="ARBA00022989"/>
    </source>
</evidence>
<sequence>MDGGMRGKMKTKTKKIGVDGDGEEEEDEDEDRMYSRFTNRRKAAITAMLCLSSFLGPMSTTAVLPAVPDVAKELGTTGTVINLSNGLLLLSCAFSPCIWSPLSEMYGKRISYLACNAFFLACSLGTALAPNLPAYFVFRLMTGLAGTGFLLLGASTIGDLYKPVERGTAMGWFLSGTVIGPGFGPVIGGVITQFSTWRVYFWLQSGLSGLSLVLMLLWLPETAHHLTKDDSDEQTSSRFPVLRRLNPLQPLLLILRHPNILATGIASSALIWHMYALLTPIRYTLNPRFNLDTPLSGALFFLAPGCGNLVGTFVGGRWADIVVRKWIKKRNGVRVPHDRLRSCLPTLAFVMPACALVYGWTVETAKGGYPVPVLAMFAQGVGSLVCFGSLNTYCVDVMQTRSSQAVGGNYIFRYSFGAAASMSALPIIEAIGVGWLSTISAGFMMLSGGLVALTIHCGDNMMTWRLGRAKEVEVDDGIREKRGCGVASVVRDKVG</sequence>
<feature type="transmembrane region" description="Helical" evidence="6">
    <location>
        <begin position="434"/>
        <end position="455"/>
    </location>
</feature>
<evidence type="ECO:0000256" key="2">
    <source>
        <dbReference type="ARBA" id="ARBA00022692"/>
    </source>
</evidence>
<feature type="compositionally biased region" description="Acidic residues" evidence="5">
    <location>
        <begin position="20"/>
        <end position="31"/>
    </location>
</feature>
<evidence type="ECO:0000256" key="5">
    <source>
        <dbReference type="SAM" id="MobiDB-lite"/>
    </source>
</evidence>
<dbReference type="InterPro" id="IPR036259">
    <property type="entry name" value="MFS_trans_sf"/>
</dbReference>
<dbReference type="InterPro" id="IPR020846">
    <property type="entry name" value="MFS_dom"/>
</dbReference>
<organism evidence="8 9">
    <name type="scientific">Ascodesmis nigricans</name>
    <dbReference type="NCBI Taxonomy" id="341454"/>
    <lineage>
        <taxon>Eukaryota</taxon>
        <taxon>Fungi</taxon>
        <taxon>Dikarya</taxon>
        <taxon>Ascomycota</taxon>
        <taxon>Pezizomycotina</taxon>
        <taxon>Pezizomycetes</taxon>
        <taxon>Pezizales</taxon>
        <taxon>Ascodesmidaceae</taxon>
        <taxon>Ascodesmis</taxon>
    </lineage>
</organism>
<feature type="domain" description="Major facilitator superfamily (MFS) profile" evidence="7">
    <location>
        <begin position="45"/>
        <end position="460"/>
    </location>
</feature>
<gene>
    <name evidence="8" type="ORF">EX30DRAFT_354642</name>
</gene>
<evidence type="ECO:0000256" key="6">
    <source>
        <dbReference type="SAM" id="Phobius"/>
    </source>
</evidence>
<dbReference type="InParanoid" id="A0A4S2MZG5"/>
<feature type="transmembrane region" description="Helical" evidence="6">
    <location>
        <begin position="43"/>
        <end position="67"/>
    </location>
</feature>
<dbReference type="GO" id="GO:0005886">
    <property type="term" value="C:plasma membrane"/>
    <property type="evidence" value="ECO:0007669"/>
    <property type="project" value="TreeGrafter"/>
</dbReference>
<dbReference type="GO" id="GO:0022857">
    <property type="term" value="F:transmembrane transporter activity"/>
    <property type="evidence" value="ECO:0007669"/>
    <property type="project" value="InterPro"/>
</dbReference>
<feature type="transmembrane region" description="Helical" evidence="6">
    <location>
        <begin position="110"/>
        <end position="130"/>
    </location>
</feature>
<dbReference type="STRING" id="341454.A0A4S2MZG5"/>
<dbReference type="PRINTS" id="PR01036">
    <property type="entry name" value="TCRTETB"/>
</dbReference>
<feature type="transmembrane region" description="Helical" evidence="6">
    <location>
        <begin position="169"/>
        <end position="187"/>
    </location>
</feature>
<dbReference type="Proteomes" id="UP000298138">
    <property type="component" value="Unassembled WGS sequence"/>
</dbReference>
<dbReference type="PROSITE" id="PS50850">
    <property type="entry name" value="MFS"/>
    <property type="match status" value="1"/>
</dbReference>
<dbReference type="SUPFAM" id="SSF103473">
    <property type="entry name" value="MFS general substrate transporter"/>
    <property type="match status" value="1"/>
</dbReference>
<feature type="transmembrane region" description="Helical" evidence="6">
    <location>
        <begin position="136"/>
        <end position="157"/>
    </location>
</feature>
<feature type="transmembrane region" description="Helical" evidence="6">
    <location>
        <begin position="373"/>
        <end position="398"/>
    </location>
</feature>
<dbReference type="InterPro" id="IPR011701">
    <property type="entry name" value="MFS"/>
</dbReference>
<feature type="transmembrane region" description="Helical" evidence="6">
    <location>
        <begin position="79"/>
        <end position="98"/>
    </location>
</feature>
<dbReference type="Gene3D" id="1.20.1250.20">
    <property type="entry name" value="MFS general substrate transporter like domains"/>
    <property type="match status" value="1"/>
</dbReference>
<dbReference type="OrthoDB" id="3066029at2759"/>
<proteinExistence type="predicted"/>
<dbReference type="EMBL" id="ML220116">
    <property type="protein sequence ID" value="TGZ82023.1"/>
    <property type="molecule type" value="Genomic_DNA"/>
</dbReference>
<name>A0A4S2MZG5_9PEZI</name>
<dbReference type="Pfam" id="PF07690">
    <property type="entry name" value="MFS_1"/>
    <property type="match status" value="1"/>
</dbReference>
<dbReference type="PANTHER" id="PTHR23502:SF64">
    <property type="entry name" value="TRANSPORTER, PUTATIVE (AFU_ORTHOLOGUE AFUA_3G11760)-RELATED"/>
    <property type="match status" value="1"/>
</dbReference>
<evidence type="ECO:0000259" key="7">
    <source>
        <dbReference type="PROSITE" id="PS50850"/>
    </source>
</evidence>
<feature type="transmembrane region" description="Helical" evidence="6">
    <location>
        <begin position="260"/>
        <end position="278"/>
    </location>
</feature>
<evidence type="ECO:0000256" key="4">
    <source>
        <dbReference type="ARBA" id="ARBA00023136"/>
    </source>
</evidence>
<feature type="transmembrane region" description="Helical" evidence="6">
    <location>
        <begin position="410"/>
        <end position="428"/>
    </location>
</feature>
<evidence type="ECO:0000313" key="8">
    <source>
        <dbReference type="EMBL" id="TGZ82023.1"/>
    </source>
</evidence>
<reference evidence="8 9" key="1">
    <citation type="submission" date="2019-04" db="EMBL/GenBank/DDBJ databases">
        <title>Comparative genomics and transcriptomics to analyze fruiting body development in filamentous ascomycetes.</title>
        <authorList>
            <consortium name="DOE Joint Genome Institute"/>
            <person name="Lutkenhaus R."/>
            <person name="Traeger S."/>
            <person name="Breuer J."/>
            <person name="Kuo A."/>
            <person name="Lipzen A."/>
            <person name="Pangilinan J."/>
            <person name="Dilworth D."/>
            <person name="Sandor L."/>
            <person name="Poggeler S."/>
            <person name="Barry K."/>
            <person name="Grigoriev I.V."/>
            <person name="Nowrousian M."/>
        </authorList>
    </citation>
    <scope>NUCLEOTIDE SEQUENCE [LARGE SCALE GENOMIC DNA]</scope>
    <source>
        <strain evidence="8 9">CBS 389.68</strain>
    </source>
</reference>
<evidence type="ECO:0000256" key="1">
    <source>
        <dbReference type="ARBA" id="ARBA00004141"/>
    </source>
</evidence>
<dbReference type="AlphaFoldDB" id="A0A4S2MZG5"/>
<keyword evidence="4 6" id="KW-0472">Membrane</keyword>
<protein>
    <submittedName>
        <fullName evidence="8">MFS general substrate transporter</fullName>
    </submittedName>
</protein>
<feature type="transmembrane region" description="Helical" evidence="6">
    <location>
        <begin position="298"/>
        <end position="319"/>
    </location>
</feature>
<accession>A0A4S2MZG5</accession>
<evidence type="ECO:0000313" key="9">
    <source>
        <dbReference type="Proteomes" id="UP000298138"/>
    </source>
</evidence>
<dbReference type="PANTHER" id="PTHR23502">
    <property type="entry name" value="MAJOR FACILITATOR SUPERFAMILY"/>
    <property type="match status" value="1"/>
</dbReference>
<comment type="subcellular location">
    <subcellularLocation>
        <location evidence="1">Membrane</location>
        <topology evidence="1">Multi-pass membrane protein</topology>
    </subcellularLocation>
</comment>
<feature type="transmembrane region" description="Helical" evidence="6">
    <location>
        <begin position="340"/>
        <end position="361"/>
    </location>
</feature>
<keyword evidence="3 6" id="KW-1133">Transmembrane helix</keyword>
<feature type="transmembrane region" description="Helical" evidence="6">
    <location>
        <begin position="199"/>
        <end position="219"/>
    </location>
</feature>
<feature type="region of interest" description="Disordered" evidence="5">
    <location>
        <begin position="1"/>
        <end position="32"/>
    </location>
</feature>